<gene>
    <name evidence="2" type="ORF">SOCE836_001850</name>
</gene>
<dbReference type="AlphaFoldDB" id="A0A4P2QE71"/>
<organism evidence="2 3">
    <name type="scientific">Sorangium cellulosum</name>
    <name type="common">Polyangium cellulosum</name>
    <dbReference type="NCBI Taxonomy" id="56"/>
    <lineage>
        <taxon>Bacteria</taxon>
        <taxon>Pseudomonadati</taxon>
        <taxon>Myxococcota</taxon>
        <taxon>Polyangia</taxon>
        <taxon>Polyangiales</taxon>
        <taxon>Polyangiaceae</taxon>
        <taxon>Sorangium</taxon>
    </lineage>
</organism>
<reference evidence="2 3" key="1">
    <citation type="submission" date="2015-09" db="EMBL/GenBank/DDBJ databases">
        <title>Sorangium comparison.</title>
        <authorList>
            <person name="Zaburannyi N."/>
            <person name="Bunk B."/>
            <person name="Overmann J."/>
            <person name="Mueller R."/>
        </authorList>
    </citation>
    <scope>NUCLEOTIDE SEQUENCE [LARGE SCALE GENOMIC DNA]</scope>
    <source>
        <strain evidence="2 3">So ce836</strain>
    </source>
</reference>
<dbReference type="InterPro" id="IPR038726">
    <property type="entry name" value="PDDEXK_AddAB-type"/>
</dbReference>
<feature type="domain" description="PD-(D/E)XK endonuclease-like" evidence="1">
    <location>
        <begin position="6"/>
        <end position="259"/>
    </location>
</feature>
<accession>A0A4P2QE71</accession>
<dbReference type="Pfam" id="PF12705">
    <property type="entry name" value="PDDEXK_1"/>
    <property type="match status" value="1"/>
</dbReference>
<dbReference type="EMBL" id="CP012672">
    <property type="protein sequence ID" value="AUX28117.1"/>
    <property type="molecule type" value="Genomic_DNA"/>
</dbReference>
<evidence type="ECO:0000259" key="1">
    <source>
        <dbReference type="Pfam" id="PF12705"/>
    </source>
</evidence>
<evidence type="ECO:0000313" key="3">
    <source>
        <dbReference type="Proteomes" id="UP000295497"/>
    </source>
</evidence>
<name>A0A4P2QE71_SORCE</name>
<dbReference type="RefSeq" id="WP_165373732.1">
    <property type="nucleotide sequence ID" value="NZ_CP012672.1"/>
</dbReference>
<dbReference type="Proteomes" id="UP000295497">
    <property type="component" value="Chromosome"/>
</dbReference>
<protein>
    <recommendedName>
        <fullName evidence="1">PD-(D/E)XK endonuclease-like domain-containing protein</fullName>
    </recommendedName>
</protein>
<evidence type="ECO:0000313" key="2">
    <source>
        <dbReference type="EMBL" id="AUX28117.1"/>
    </source>
</evidence>
<proteinExistence type="predicted"/>
<sequence length="420" mass="45509">MRRHRITASRIALARRCSWWARPDVDLPEGESSPATDLGTALHALAEQESAAAAGDDDLDEAAVEGRFRQLVCGEAEEQAGAGLAPTERAALGELAAAWRAWWGAWPHSGAPAERERALALDVATGAARPLVGAAHRDYADATPDEVPGTLDLQVDALEQPIVVDYKTGRGPHEVDDHVDQLTHGAACVARITGAQRVIVAIAWVTPEGVRWSERKLDAFDVAVFVEELRRMIAGLPKARPRPGLHCDALYCPARSVCPATRALLLEAQVPLEARRRLPLVGPVKTEEQAFAILVAAPLLQSWIGERIKAAKTFADEHDGVRDPGSGKVYKGRPQKRETPRLDVQGAFEALRGVLPPEVVHAAVKTTSKTSFDALGKALRAAKVQGAKDLEQQVREALRRAGALKVTEFKQYEWKKESAT</sequence>